<dbReference type="InterPro" id="IPR036322">
    <property type="entry name" value="WD40_repeat_dom_sf"/>
</dbReference>
<protein>
    <submittedName>
        <fullName evidence="4">WD40 repeat-like protein</fullName>
    </submittedName>
</protein>
<feature type="repeat" description="WD" evidence="3">
    <location>
        <begin position="94"/>
        <end position="135"/>
    </location>
</feature>
<dbReference type="PROSITE" id="PS00678">
    <property type="entry name" value="WD_REPEATS_1"/>
    <property type="match status" value="2"/>
</dbReference>
<dbReference type="PANTHER" id="PTHR22847">
    <property type="entry name" value="WD40 REPEAT PROTEIN"/>
    <property type="match status" value="1"/>
</dbReference>
<feature type="repeat" description="WD" evidence="3">
    <location>
        <begin position="222"/>
        <end position="263"/>
    </location>
</feature>
<evidence type="ECO:0000256" key="3">
    <source>
        <dbReference type="PROSITE-ProRule" id="PRU00221"/>
    </source>
</evidence>
<proteinExistence type="predicted"/>
<dbReference type="PROSITE" id="PS50082">
    <property type="entry name" value="WD_REPEATS_2"/>
    <property type="match status" value="8"/>
</dbReference>
<dbReference type="InterPro" id="IPR015943">
    <property type="entry name" value="WD40/YVTN_repeat-like_dom_sf"/>
</dbReference>
<sequence>MDGVRFEELPYLQEHAKVEVVAFSPNGKLFAVGLHDGSLITYDTTTWSRVRQNKEQSAVLCIAFSPNNRHLAFGSAGKTCRIWDTVSGETLLAMEGHKDWVRSVAFSPCGKEIASTSNDSTIRLWSAETGECMFVLKSHRAAVLSATYSADGRRLVSGSRDGTIRVWDPETGTPEPGWAIPRVGYSRVVLSADGRQFAVTIGQRDNAIQLVDAITGELGLILDDDAEGLTDIAFSPSDEFIVSSSWDKTVRLWDSSSGQLISRLSGHGWMINTCTFSPGGQQIASGDVDGIIRLWEVNANQSSSTTHEPPAKIRAVAYSPDGLFIISDRIDNLIQRWDICAISDRESANPYHSRAYVAFSPIGDQIAVVLPWKSASIRLLDPQATDLVQPLKELCLSDRLRSMDYSPDGQRLIVGTDTSSILLWDLKSDQPDVKLDGHTGEVTCVAYSPCGKWIISGSEDKTVRLWSGKVDCWSCVAVVDGCPKAITSTAWNPAVPMEFVTGSDDGSVRVWRISDAEAGDLSICMQWGTRIGQLSASDLTLKGAVGLCPIYRKLLVQRGAVDESLSSGEKGFSGREIEKED</sequence>
<dbReference type="GO" id="GO:1990234">
    <property type="term" value="C:transferase complex"/>
    <property type="evidence" value="ECO:0007669"/>
    <property type="project" value="UniProtKB-ARBA"/>
</dbReference>
<dbReference type="PROSITE" id="PS50294">
    <property type="entry name" value="WD_REPEATS_REGION"/>
    <property type="match status" value="6"/>
</dbReference>
<dbReference type="InterPro" id="IPR020472">
    <property type="entry name" value="WD40_PAC1"/>
</dbReference>
<dbReference type="AlphaFoldDB" id="A0A197JDG4"/>
<reference evidence="4 5" key="1">
    <citation type="submission" date="2016-05" db="EMBL/GenBank/DDBJ databases">
        <title>Genome sequencing reveals origins of a unique bacterial endosymbiosis in the earliest lineages of terrestrial Fungi.</title>
        <authorList>
            <consortium name="DOE Joint Genome Institute"/>
            <person name="Uehling J."/>
            <person name="Gryganskyi A."/>
            <person name="Hameed K."/>
            <person name="Tschaplinski T."/>
            <person name="Misztal P."/>
            <person name="Wu S."/>
            <person name="Desiro A."/>
            <person name="Vande Pol N."/>
            <person name="Du Z.-Y."/>
            <person name="Zienkiewicz A."/>
            <person name="Zienkiewicz K."/>
            <person name="Morin E."/>
            <person name="Tisserant E."/>
            <person name="Splivallo R."/>
            <person name="Hainaut M."/>
            <person name="Henrissat B."/>
            <person name="Ohm R."/>
            <person name="Kuo A."/>
            <person name="Yan J."/>
            <person name="Lipzen A."/>
            <person name="Nolan M."/>
            <person name="Labutti K."/>
            <person name="Barry K."/>
            <person name="Goldstein A."/>
            <person name="Labbe J."/>
            <person name="Schadt C."/>
            <person name="Tuskan G."/>
            <person name="Grigoriev I."/>
            <person name="Martin F."/>
            <person name="Vilgalys R."/>
            <person name="Bonito G."/>
        </authorList>
    </citation>
    <scope>NUCLEOTIDE SEQUENCE [LARGE SCALE GENOMIC DNA]</scope>
    <source>
        <strain evidence="4 5">AG-77</strain>
    </source>
</reference>
<evidence type="ECO:0000313" key="5">
    <source>
        <dbReference type="Proteomes" id="UP000078512"/>
    </source>
</evidence>
<organism evidence="4 5">
    <name type="scientific">Linnemannia elongata AG-77</name>
    <dbReference type="NCBI Taxonomy" id="1314771"/>
    <lineage>
        <taxon>Eukaryota</taxon>
        <taxon>Fungi</taxon>
        <taxon>Fungi incertae sedis</taxon>
        <taxon>Mucoromycota</taxon>
        <taxon>Mortierellomycotina</taxon>
        <taxon>Mortierellomycetes</taxon>
        <taxon>Mortierellales</taxon>
        <taxon>Mortierellaceae</taxon>
        <taxon>Linnemannia</taxon>
    </lineage>
</organism>
<name>A0A197JDG4_9FUNG</name>
<gene>
    <name evidence="4" type="ORF">K457DRAFT_889490</name>
</gene>
<keyword evidence="5" id="KW-1185">Reference proteome</keyword>
<dbReference type="Gene3D" id="2.130.10.10">
    <property type="entry name" value="YVTN repeat-like/Quinoprotein amine dehydrogenase"/>
    <property type="match status" value="4"/>
</dbReference>
<accession>A0A197JDG4</accession>
<evidence type="ECO:0000256" key="1">
    <source>
        <dbReference type="ARBA" id="ARBA00022574"/>
    </source>
</evidence>
<feature type="repeat" description="WD" evidence="3">
    <location>
        <begin position="136"/>
        <end position="168"/>
    </location>
</feature>
<dbReference type="Proteomes" id="UP000078512">
    <property type="component" value="Unassembled WGS sequence"/>
</dbReference>
<feature type="repeat" description="WD" evidence="3">
    <location>
        <begin position="52"/>
        <end position="93"/>
    </location>
</feature>
<dbReference type="CDD" id="cd00200">
    <property type="entry name" value="WD40"/>
    <property type="match status" value="1"/>
</dbReference>
<feature type="repeat" description="WD" evidence="3">
    <location>
        <begin position="435"/>
        <end position="467"/>
    </location>
</feature>
<dbReference type="EMBL" id="KV442160">
    <property type="protein sequence ID" value="OAQ22489.1"/>
    <property type="molecule type" value="Genomic_DNA"/>
</dbReference>
<dbReference type="SMART" id="SM00320">
    <property type="entry name" value="WD40"/>
    <property type="match status" value="10"/>
</dbReference>
<dbReference type="Pfam" id="PF00400">
    <property type="entry name" value="WD40"/>
    <property type="match status" value="9"/>
</dbReference>
<keyword evidence="1 3" id="KW-0853">WD repeat</keyword>
<keyword evidence="2" id="KW-0677">Repeat</keyword>
<evidence type="ECO:0000313" key="4">
    <source>
        <dbReference type="EMBL" id="OAQ22489.1"/>
    </source>
</evidence>
<dbReference type="PANTHER" id="PTHR22847:SF637">
    <property type="entry name" value="WD REPEAT DOMAIN 5B"/>
    <property type="match status" value="1"/>
</dbReference>
<dbReference type="OrthoDB" id="674604at2759"/>
<feature type="repeat" description="WD" evidence="3">
    <location>
        <begin position="397"/>
        <end position="434"/>
    </location>
</feature>
<dbReference type="SUPFAM" id="SSF50978">
    <property type="entry name" value="WD40 repeat-like"/>
    <property type="match status" value="2"/>
</dbReference>
<dbReference type="InterPro" id="IPR001680">
    <property type="entry name" value="WD40_rpt"/>
</dbReference>
<dbReference type="InterPro" id="IPR019775">
    <property type="entry name" value="WD40_repeat_CS"/>
</dbReference>
<evidence type="ECO:0000256" key="2">
    <source>
        <dbReference type="ARBA" id="ARBA00022737"/>
    </source>
</evidence>
<feature type="repeat" description="WD" evidence="3">
    <location>
        <begin position="479"/>
        <end position="521"/>
    </location>
</feature>
<feature type="repeat" description="WD" evidence="3">
    <location>
        <begin position="264"/>
        <end position="305"/>
    </location>
</feature>
<dbReference type="STRING" id="1314771.A0A197JDG4"/>
<dbReference type="PRINTS" id="PR00320">
    <property type="entry name" value="GPROTEINBRPT"/>
</dbReference>